<dbReference type="EMBL" id="JANRMS010004019">
    <property type="protein sequence ID" value="KAJ3512618.1"/>
    <property type="molecule type" value="Genomic_DNA"/>
</dbReference>
<evidence type="ECO:0000313" key="1">
    <source>
        <dbReference type="EMBL" id="KAJ3512618.1"/>
    </source>
</evidence>
<keyword evidence="2" id="KW-1185">Reference proteome</keyword>
<gene>
    <name evidence="1" type="ORF">NM208_g15300</name>
</gene>
<organism evidence="1 2">
    <name type="scientific">Fusarium decemcellulare</name>
    <dbReference type="NCBI Taxonomy" id="57161"/>
    <lineage>
        <taxon>Eukaryota</taxon>
        <taxon>Fungi</taxon>
        <taxon>Dikarya</taxon>
        <taxon>Ascomycota</taxon>
        <taxon>Pezizomycotina</taxon>
        <taxon>Sordariomycetes</taxon>
        <taxon>Hypocreomycetidae</taxon>
        <taxon>Hypocreales</taxon>
        <taxon>Nectriaceae</taxon>
        <taxon>Fusarium</taxon>
        <taxon>Fusarium decemcellulare species complex</taxon>
    </lineage>
</organism>
<reference evidence="1" key="1">
    <citation type="submission" date="2022-08" db="EMBL/GenBank/DDBJ databases">
        <title>Genome Sequence of Fusarium decemcellulare.</title>
        <authorList>
            <person name="Buettner E."/>
        </authorList>
    </citation>
    <scope>NUCLEOTIDE SEQUENCE</scope>
    <source>
        <strain evidence="1">Babe19</strain>
    </source>
</reference>
<proteinExistence type="predicted"/>
<accession>A0ACC1RF93</accession>
<sequence>MTTTNAILTADLPVPDVETASAKDQSKQDDTNPDAIELGSSRQTSQPNTIFSRWQKRWISLITGFGAMFSTISSFVYLPALTPLSEDLNVSLTLMNLTVTSYMVVAGIAPAFMGDIADQSGRRPVYIIMFLLMLGANLGMANVTKWSVLLVLRMVLSAGASGTVSVAYGVLADITTAGERGSYIGTIFLFTTMAPSLGPVLGGVLAEKLGWRWIFWFMSILTGGTLVLLALFLPETQRNIVGNGSKPTKGIYRSLVSPKARSRTQQQQDQAEDSDKRGCRFPNPLTCLSVLADKGSLFAILFGALMYVNFITMSTSLAPLSIEIYDLNYLQAGLIYLPAGVSSAVSAKVTGKVIDWNFRRTRHRLGVEDVRNVSDIEGFPLEQTRLEGAYLLTILSALTTVGYGLVVQFKTVGARCYIAQIF</sequence>
<comment type="caution">
    <text evidence="1">The sequence shown here is derived from an EMBL/GenBank/DDBJ whole genome shotgun (WGS) entry which is preliminary data.</text>
</comment>
<protein>
    <submittedName>
        <fullName evidence="1">Uncharacterized protein</fullName>
    </submittedName>
</protein>
<evidence type="ECO:0000313" key="2">
    <source>
        <dbReference type="Proteomes" id="UP001148629"/>
    </source>
</evidence>
<dbReference type="Proteomes" id="UP001148629">
    <property type="component" value="Unassembled WGS sequence"/>
</dbReference>
<name>A0ACC1RF93_9HYPO</name>